<proteinExistence type="predicted"/>
<accession>A0ACC6Q8C5</accession>
<dbReference type="EMBL" id="JBBKAJ010000037">
    <property type="protein sequence ID" value="MEJ8639982.1"/>
    <property type="molecule type" value="Genomic_DNA"/>
</dbReference>
<dbReference type="Proteomes" id="UP001377168">
    <property type="component" value="Unassembled WGS sequence"/>
</dbReference>
<organism evidence="1 2">
    <name type="scientific">Streptomyces achmelvichensis</name>
    <dbReference type="NCBI Taxonomy" id="3134111"/>
    <lineage>
        <taxon>Bacteria</taxon>
        <taxon>Bacillati</taxon>
        <taxon>Actinomycetota</taxon>
        <taxon>Actinomycetes</taxon>
        <taxon>Kitasatosporales</taxon>
        <taxon>Streptomycetaceae</taxon>
        <taxon>Streptomyces</taxon>
    </lineage>
</organism>
<protein>
    <submittedName>
        <fullName evidence="1">Uncharacterized protein</fullName>
    </submittedName>
</protein>
<evidence type="ECO:0000313" key="2">
    <source>
        <dbReference type="Proteomes" id="UP001377168"/>
    </source>
</evidence>
<name>A0ACC6Q8C5_9ACTN</name>
<comment type="caution">
    <text evidence="1">The sequence shown here is derived from an EMBL/GenBank/DDBJ whole genome shotgun (WGS) entry which is preliminary data.</text>
</comment>
<keyword evidence="2" id="KW-1185">Reference proteome</keyword>
<sequence>MRQAPAWDARLADIKSHLPGVELIEYLDAFNNEHAYDWSQLPDTLDGLIVVAKAKRIGSNRHVLGPYARAELRSLVAHKPVLLHTYHHGLVPIIDCSSDLIGPEEERKAAPDRTELLEAGLPHTQSSTRSTGTN</sequence>
<reference evidence="1" key="1">
    <citation type="submission" date="2024-03" db="EMBL/GenBank/DDBJ databases">
        <title>Novel Streptomyces species of biotechnological and ecological value are a feature of Machair soil.</title>
        <authorList>
            <person name="Prole J.R."/>
            <person name="Goodfellow M."/>
            <person name="Allenby N."/>
            <person name="Ward A.C."/>
        </authorList>
    </citation>
    <scope>NUCLEOTIDE SEQUENCE</scope>
    <source>
        <strain evidence="1">MS2.AVA.5</strain>
    </source>
</reference>
<gene>
    <name evidence="1" type="ORF">WKI67_42515</name>
</gene>
<evidence type="ECO:0000313" key="1">
    <source>
        <dbReference type="EMBL" id="MEJ8639982.1"/>
    </source>
</evidence>